<keyword evidence="1" id="KW-0472">Membrane</keyword>
<evidence type="ECO:0008006" key="4">
    <source>
        <dbReference type="Google" id="ProtNLM"/>
    </source>
</evidence>
<sequence length="170" mass="19709">MDNFFIEGKNDDTYSLRKLLKYYAYLFVTSMFVSFLGSIIYIVLLIELYTTCNAQTGQQVAITQLISYILNGVFSYACLHLVSQSKTICYVNFSVILTLISKVIALVFAAILKNRNWGECYITQAQGVMLITNISIEFCILLVLYYFTRNLYFRLEEKQLRVSLKLLFEQ</sequence>
<proteinExistence type="predicted"/>
<comment type="caution">
    <text evidence="2">The sequence shown here is derived from an EMBL/GenBank/DDBJ whole genome shotgun (WGS) entry which is preliminary data.</text>
</comment>
<keyword evidence="1" id="KW-0812">Transmembrane</keyword>
<feature type="transmembrane region" description="Helical" evidence="1">
    <location>
        <begin position="124"/>
        <end position="147"/>
    </location>
</feature>
<reference evidence="2" key="1">
    <citation type="submission" date="2021-01" db="EMBL/GenBank/DDBJ databases">
        <authorList>
            <consortium name="Genoscope - CEA"/>
            <person name="William W."/>
        </authorList>
    </citation>
    <scope>NUCLEOTIDE SEQUENCE</scope>
</reference>
<feature type="transmembrane region" description="Helical" evidence="1">
    <location>
        <begin position="61"/>
        <end position="82"/>
    </location>
</feature>
<dbReference type="EMBL" id="CAJJDM010000033">
    <property type="protein sequence ID" value="CAD8062831.1"/>
    <property type="molecule type" value="Genomic_DNA"/>
</dbReference>
<protein>
    <recommendedName>
        <fullName evidence="4">Transmembrane protein</fullName>
    </recommendedName>
</protein>
<accession>A0A8S1L898</accession>
<dbReference type="Proteomes" id="UP000688137">
    <property type="component" value="Unassembled WGS sequence"/>
</dbReference>
<keyword evidence="3" id="KW-1185">Reference proteome</keyword>
<dbReference type="OMA" id="QSKTICY"/>
<gene>
    <name evidence="2" type="ORF">PPRIM_AZ9-3.1.T0340013</name>
</gene>
<keyword evidence="1" id="KW-1133">Transmembrane helix</keyword>
<dbReference type="AlphaFoldDB" id="A0A8S1L898"/>
<feature type="transmembrane region" description="Helical" evidence="1">
    <location>
        <begin position="89"/>
        <end position="112"/>
    </location>
</feature>
<feature type="transmembrane region" description="Helical" evidence="1">
    <location>
        <begin position="22"/>
        <end position="49"/>
    </location>
</feature>
<name>A0A8S1L898_PARPR</name>
<evidence type="ECO:0000256" key="1">
    <source>
        <dbReference type="SAM" id="Phobius"/>
    </source>
</evidence>
<evidence type="ECO:0000313" key="3">
    <source>
        <dbReference type="Proteomes" id="UP000688137"/>
    </source>
</evidence>
<organism evidence="2 3">
    <name type="scientific">Paramecium primaurelia</name>
    <dbReference type="NCBI Taxonomy" id="5886"/>
    <lineage>
        <taxon>Eukaryota</taxon>
        <taxon>Sar</taxon>
        <taxon>Alveolata</taxon>
        <taxon>Ciliophora</taxon>
        <taxon>Intramacronucleata</taxon>
        <taxon>Oligohymenophorea</taxon>
        <taxon>Peniculida</taxon>
        <taxon>Parameciidae</taxon>
        <taxon>Paramecium</taxon>
    </lineage>
</organism>
<evidence type="ECO:0000313" key="2">
    <source>
        <dbReference type="EMBL" id="CAD8062831.1"/>
    </source>
</evidence>